<dbReference type="PANTHER" id="PTHR33744">
    <property type="entry name" value="CARBOHYDRATE DIACID REGULATOR"/>
    <property type="match status" value="1"/>
</dbReference>
<evidence type="ECO:0000256" key="1">
    <source>
        <dbReference type="ARBA" id="ARBA00006754"/>
    </source>
</evidence>
<dbReference type="AlphaFoldDB" id="A0A1I0VVQ6"/>
<sequence length="274" mass="29309">MAGAYFRERQAVFGEEHATRQALLSALLGGEQATEAAARAGIRLAPAYAVLGMEIGRHADECRRTVNPTVAARRKLRRLRGELERNIADPVLSALHPGGGIALVPFACSIDEPTEQDWHRLRALTGSAERAAGAEITAGVVFAAPGEVAAAAQTAREVLEVAVASGRQPGLYRLDDVALEFQLSQPGPARAKLAALLDPLGETPELLTTLRTYFHSGLSRRRAAKQLHLHPNTVDYRLRKIAARTGLDTTVAADLPRIRAALAALQAISRSGSR</sequence>
<dbReference type="Pfam" id="PF17853">
    <property type="entry name" value="GGDEF_2"/>
    <property type="match status" value="1"/>
</dbReference>
<dbReference type="Gene3D" id="1.10.10.2840">
    <property type="entry name" value="PucR C-terminal helix-turn-helix domain"/>
    <property type="match status" value="1"/>
</dbReference>
<dbReference type="Proteomes" id="UP000243799">
    <property type="component" value="Unassembled WGS sequence"/>
</dbReference>
<evidence type="ECO:0000313" key="5">
    <source>
        <dbReference type="Proteomes" id="UP000243799"/>
    </source>
</evidence>
<reference evidence="5" key="1">
    <citation type="submission" date="2016-10" db="EMBL/GenBank/DDBJ databases">
        <authorList>
            <person name="Varghese N."/>
            <person name="Submissions S."/>
        </authorList>
    </citation>
    <scope>NUCLEOTIDE SEQUENCE [LARGE SCALE GENOMIC DNA]</scope>
    <source>
        <strain evidence="5">CGMCC 4.3568</strain>
    </source>
</reference>
<feature type="domain" description="PucR C-terminal helix-turn-helix" evidence="2">
    <location>
        <begin position="206"/>
        <end position="264"/>
    </location>
</feature>
<evidence type="ECO:0000259" key="2">
    <source>
        <dbReference type="Pfam" id="PF13556"/>
    </source>
</evidence>
<evidence type="ECO:0000259" key="3">
    <source>
        <dbReference type="Pfam" id="PF17853"/>
    </source>
</evidence>
<protein>
    <submittedName>
        <fullName evidence="4">PucR C-terminal helix-turn-helix domain-containing protein</fullName>
    </submittedName>
</protein>
<dbReference type="STRING" id="490629.SAMN05216266_101539"/>
<dbReference type="EMBL" id="FOKG01000001">
    <property type="protein sequence ID" value="SFA80505.1"/>
    <property type="molecule type" value="Genomic_DNA"/>
</dbReference>
<dbReference type="RefSeq" id="WP_245788088.1">
    <property type="nucleotide sequence ID" value="NZ_FOKG01000001.1"/>
</dbReference>
<gene>
    <name evidence="4" type="ORF">SAMN05216266_101539</name>
</gene>
<dbReference type="InterPro" id="IPR042070">
    <property type="entry name" value="PucR_C-HTH_sf"/>
</dbReference>
<organism evidence="4 5">
    <name type="scientific">Amycolatopsis marina</name>
    <dbReference type="NCBI Taxonomy" id="490629"/>
    <lineage>
        <taxon>Bacteria</taxon>
        <taxon>Bacillati</taxon>
        <taxon>Actinomycetota</taxon>
        <taxon>Actinomycetes</taxon>
        <taxon>Pseudonocardiales</taxon>
        <taxon>Pseudonocardiaceae</taxon>
        <taxon>Amycolatopsis</taxon>
    </lineage>
</organism>
<proteinExistence type="inferred from homology"/>
<dbReference type="InterPro" id="IPR041522">
    <property type="entry name" value="CdaR_GGDEF"/>
</dbReference>
<dbReference type="InterPro" id="IPR051448">
    <property type="entry name" value="CdaR-like_regulators"/>
</dbReference>
<accession>A0A1I0VVQ6</accession>
<evidence type="ECO:0000313" key="4">
    <source>
        <dbReference type="EMBL" id="SFA80505.1"/>
    </source>
</evidence>
<name>A0A1I0VVQ6_9PSEU</name>
<dbReference type="Pfam" id="PF13556">
    <property type="entry name" value="HTH_30"/>
    <property type="match status" value="1"/>
</dbReference>
<dbReference type="InterPro" id="IPR025736">
    <property type="entry name" value="PucR_C-HTH_dom"/>
</dbReference>
<comment type="similarity">
    <text evidence="1">Belongs to the CdaR family.</text>
</comment>
<feature type="domain" description="CdaR GGDEF-like" evidence="3">
    <location>
        <begin position="31"/>
        <end position="161"/>
    </location>
</feature>
<keyword evidence="5" id="KW-1185">Reference proteome</keyword>